<dbReference type="EMBL" id="CM055094">
    <property type="protein sequence ID" value="KAJ7563573.1"/>
    <property type="molecule type" value="Genomic_DNA"/>
</dbReference>
<keyword evidence="2" id="KW-1185">Reference proteome</keyword>
<protein>
    <submittedName>
        <fullName evidence="1">Uncharacterized protein</fullName>
    </submittedName>
</protein>
<comment type="caution">
    <text evidence="1">The sequence shown here is derived from an EMBL/GenBank/DDBJ whole genome shotgun (WGS) entry which is preliminary data.</text>
</comment>
<reference evidence="2" key="1">
    <citation type="journal article" date="2024" name="Proc. Natl. Acad. Sci. U.S.A.">
        <title>Extraordinary preservation of gene collinearity over three hundred million years revealed in homosporous lycophytes.</title>
        <authorList>
            <person name="Li C."/>
            <person name="Wickell D."/>
            <person name="Kuo L.Y."/>
            <person name="Chen X."/>
            <person name="Nie B."/>
            <person name="Liao X."/>
            <person name="Peng D."/>
            <person name="Ji J."/>
            <person name="Jenkins J."/>
            <person name="Williams M."/>
            <person name="Shu S."/>
            <person name="Plott C."/>
            <person name="Barry K."/>
            <person name="Rajasekar S."/>
            <person name="Grimwood J."/>
            <person name="Han X."/>
            <person name="Sun S."/>
            <person name="Hou Z."/>
            <person name="He W."/>
            <person name="Dai G."/>
            <person name="Sun C."/>
            <person name="Schmutz J."/>
            <person name="Leebens-Mack J.H."/>
            <person name="Li F.W."/>
            <person name="Wang L."/>
        </authorList>
    </citation>
    <scope>NUCLEOTIDE SEQUENCE [LARGE SCALE GENOMIC DNA]</scope>
    <source>
        <strain evidence="2">cv. PW_Plant_1</strain>
    </source>
</reference>
<organism evidence="1 2">
    <name type="scientific">Diphasiastrum complanatum</name>
    <name type="common">Issler's clubmoss</name>
    <name type="synonym">Lycopodium complanatum</name>
    <dbReference type="NCBI Taxonomy" id="34168"/>
    <lineage>
        <taxon>Eukaryota</taxon>
        <taxon>Viridiplantae</taxon>
        <taxon>Streptophyta</taxon>
        <taxon>Embryophyta</taxon>
        <taxon>Tracheophyta</taxon>
        <taxon>Lycopodiopsida</taxon>
        <taxon>Lycopodiales</taxon>
        <taxon>Lycopodiaceae</taxon>
        <taxon>Lycopodioideae</taxon>
        <taxon>Diphasiastrum</taxon>
    </lineage>
</organism>
<dbReference type="Proteomes" id="UP001162992">
    <property type="component" value="Chromosome 3"/>
</dbReference>
<sequence length="929" mass="103106">MLIAEVSSGDSSGDGSRKGFQKRIDSVVSKIEQTTPTISSKDIEELQGSLAGLPSELTDEEKMAIWRLSYRIWNTCVDMVNNMQAKQVITEDHVRLRHIASEMLLAAGCVGAVRSSLLKMAMFFYKTGVFWNKVSDNAMASVCFERATELLAKSRGENAPASISEANEEQQLMFDLYLARSRTSWELSHKALACSLLGRSRGLLSSNTQRHQELADLYLHYGKASLAKEDPESKADSIKYMEQAFEICCESLNGEIEEGEKKALGSQRLRILRYLAAGHLQNGNFESVMKCVSILKNASDHPSTPFLAFKALAGLGRFLEAEKELYALVVHDKAAKDVCASAIEVTIQDYGQVQAAKNAFYIAWPRFACPKELPVRIIEKLLNNVSPLDDTSKTKVDVALQIAHDEKVISTITRDSMGGLSLHVPELQHGGKEQQSIHALLWNSGSDHFQAKKYDTAIKLFEASMLYLPKEGDGSLQRSKSLRVLCLCHIGLQQYDRAAEYVTAAEKLEKNIACAFLKFKICLQTSDEAGAINQVQMMATCPDFEPDFLTLASHEAIACKFTRVAISALSSMLGMCTSSMTPSDMNEAVIYRNLITVATEDLNCKHDAAQYLKKAQARSAEIGFERFFGSGTTGEKEANWFAGMSWNEGLAAAKSSSWKLCAELFACSSEFYSILPQSPENLRCLETSLVMAVAAALAIETQENSEHLKQASNYLEKCQKIHTLLLKDLDPAKTDENFYVHWNLLAFDLKGKTGDHKGQLEILHHCSSLPGFKPDYFFKMALHASSERTGSPEVAAAAFRSCLNLLLGSASPDYTRIALILRKLIGLADLRKKDGQEVLKLYNEANNILLGLSMDSYPKEEVQWLVSTAWNRAALHLKLLHLSDAQKWMELALDLLKHAPAMEVHRPAMVESLSDVLKQKSSHSQRLEE</sequence>
<proteinExistence type="predicted"/>
<evidence type="ECO:0000313" key="2">
    <source>
        <dbReference type="Proteomes" id="UP001162992"/>
    </source>
</evidence>
<gene>
    <name evidence="1" type="ORF">O6H91_03G115400</name>
</gene>
<accession>A0ACC2EB34</accession>
<evidence type="ECO:0000313" key="1">
    <source>
        <dbReference type="EMBL" id="KAJ7563573.1"/>
    </source>
</evidence>
<name>A0ACC2EB34_DIPCM</name>